<keyword evidence="10" id="KW-1185">Reference proteome</keyword>
<proteinExistence type="predicted"/>
<accession>A0ABX6P4T5</accession>
<comment type="catalytic activity">
    <reaction evidence="1">
        <text>ATP + protein L-histidine = ADP + protein N-phospho-L-histidine.</text>
        <dbReference type="EC" id="2.7.13.3"/>
    </reaction>
</comment>
<evidence type="ECO:0000256" key="3">
    <source>
        <dbReference type="ARBA" id="ARBA00022553"/>
    </source>
</evidence>
<evidence type="ECO:0000313" key="9">
    <source>
        <dbReference type="EMBL" id="QJW84141.1"/>
    </source>
</evidence>
<reference evidence="9 10" key="1">
    <citation type="submission" date="2020-05" db="EMBL/GenBank/DDBJ databases">
        <title>Ramlibacter rhizophilus sp. nov., isolated from rhizosphere soil of national flower Mugunghwa from South Korea.</title>
        <authorList>
            <person name="Zheng-Fei Y."/>
            <person name="Huan T."/>
        </authorList>
    </citation>
    <scope>NUCLEOTIDE SEQUENCE [LARGE SCALE GENOMIC DNA]</scope>
    <source>
        <strain evidence="9 10">H242</strain>
    </source>
</reference>
<keyword evidence="5" id="KW-0418">Kinase</keyword>
<feature type="domain" description="PAC" evidence="8">
    <location>
        <begin position="155"/>
        <end position="208"/>
    </location>
</feature>
<keyword evidence="4" id="KW-0808">Transferase</keyword>
<keyword evidence="6" id="KW-0472">Membrane</keyword>
<dbReference type="NCBIfam" id="TIGR00229">
    <property type="entry name" value="sensory_box"/>
    <property type="match status" value="1"/>
</dbReference>
<dbReference type="EC" id="2.7.13.3" evidence="2"/>
<organism evidence="9 10">
    <name type="scientific">Ramlibacter terrae</name>
    <dbReference type="NCBI Taxonomy" id="2732511"/>
    <lineage>
        <taxon>Bacteria</taxon>
        <taxon>Pseudomonadati</taxon>
        <taxon>Pseudomonadota</taxon>
        <taxon>Betaproteobacteria</taxon>
        <taxon>Burkholderiales</taxon>
        <taxon>Comamonadaceae</taxon>
        <taxon>Ramlibacter</taxon>
    </lineage>
</organism>
<sequence>MAARAGRRTAPLLLAGLVAPVAAVTHDALRYEQLTRLTLLPYGVLLFVAAPAYLMARRFTRSVRVEERMAIEQRERADLLVRSTKAGLLDWDAISGRVDWSERLREMLGFPPAAEQAEMPAFRELLHPDDHDAVQESFHRQLRDRSVRSGVRANEPMDYRLRRTDGDYLWIHAEAVSVCDAAGGRTLRFICSFIDISDRVRHEAQMRARWS</sequence>
<evidence type="ECO:0000259" key="7">
    <source>
        <dbReference type="PROSITE" id="PS50112"/>
    </source>
</evidence>
<keyword evidence="3" id="KW-0597">Phosphoprotein</keyword>
<evidence type="ECO:0000256" key="2">
    <source>
        <dbReference type="ARBA" id="ARBA00012438"/>
    </source>
</evidence>
<dbReference type="InterPro" id="IPR000700">
    <property type="entry name" value="PAS-assoc_C"/>
</dbReference>
<dbReference type="PANTHER" id="PTHR43304:SF1">
    <property type="entry name" value="PAC DOMAIN-CONTAINING PROTEIN"/>
    <property type="match status" value="1"/>
</dbReference>
<dbReference type="SMART" id="SM00086">
    <property type="entry name" value="PAC"/>
    <property type="match status" value="1"/>
</dbReference>
<evidence type="ECO:0000256" key="5">
    <source>
        <dbReference type="ARBA" id="ARBA00022777"/>
    </source>
</evidence>
<evidence type="ECO:0000256" key="4">
    <source>
        <dbReference type="ARBA" id="ARBA00022679"/>
    </source>
</evidence>
<evidence type="ECO:0000256" key="1">
    <source>
        <dbReference type="ARBA" id="ARBA00000085"/>
    </source>
</evidence>
<keyword evidence="6" id="KW-1133">Transmembrane helix</keyword>
<dbReference type="SMART" id="SM00091">
    <property type="entry name" value="PAS"/>
    <property type="match status" value="1"/>
</dbReference>
<keyword evidence="6" id="KW-0812">Transmembrane</keyword>
<protein>
    <recommendedName>
        <fullName evidence="2">histidine kinase</fullName>
        <ecNumber evidence="2">2.7.13.3</ecNumber>
    </recommendedName>
</protein>
<dbReference type="Gene3D" id="3.30.450.20">
    <property type="entry name" value="PAS domain"/>
    <property type="match status" value="1"/>
</dbReference>
<dbReference type="PANTHER" id="PTHR43304">
    <property type="entry name" value="PHYTOCHROME-LIKE PROTEIN CPH1"/>
    <property type="match status" value="1"/>
</dbReference>
<feature type="transmembrane region" description="Helical" evidence="6">
    <location>
        <begin position="39"/>
        <end position="56"/>
    </location>
</feature>
<evidence type="ECO:0000313" key="10">
    <source>
        <dbReference type="Proteomes" id="UP000500826"/>
    </source>
</evidence>
<name>A0ABX6P4T5_9BURK</name>
<dbReference type="PROSITE" id="PS50112">
    <property type="entry name" value="PAS"/>
    <property type="match status" value="1"/>
</dbReference>
<dbReference type="InterPro" id="IPR052162">
    <property type="entry name" value="Sensor_kinase/Photoreceptor"/>
</dbReference>
<dbReference type="InterPro" id="IPR000014">
    <property type="entry name" value="PAS"/>
</dbReference>
<dbReference type="PROSITE" id="PS50113">
    <property type="entry name" value="PAC"/>
    <property type="match status" value="1"/>
</dbReference>
<feature type="domain" description="PAS" evidence="7">
    <location>
        <begin position="73"/>
        <end position="145"/>
    </location>
</feature>
<dbReference type="InterPro" id="IPR001610">
    <property type="entry name" value="PAC"/>
</dbReference>
<dbReference type="Pfam" id="PF08447">
    <property type="entry name" value="PAS_3"/>
    <property type="match status" value="1"/>
</dbReference>
<evidence type="ECO:0000259" key="8">
    <source>
        <dbReference type="PROSITE" id="PS50113"/>
    </source>
</evidence>
<dbReference type="EMBL" id="CP053418">
    <property type="protein sequence ID" value="QJW84141.1"/>
    <property type="molecule type" value="Genomic_DNA"/>
</dbReference>
<dbReference type="InterPro" id="IPR035965">
    <property type="entry name" value="PAS-like_dom_sf"/>
</dbReference>
<dbReference type="SUPFAM" id="SSF55785">
    <property type="entry name" value="PYP-like sensor domain (PAS domain)"/>
    <property type="match status" value="1"/>
</dbReference>
<dbReference type="CDD" id="cd00130">
    <property type="entry name" value="PAS"/>
    <property type="match status" value="1"/>
</dbReference>
<dbReference type="Proteomes" id="UP000500826">
    <property type="component" value="Chromosome"/>
</dbReference>
<dbReference type="InterPro" id="IPR013655">
    <property type="entry name" value="PAS_fold_3"/>
</dbReference>
<evidence type="ECO:0000256" key="6">
    <source>
        <dbReference type="SAM" id="Phobius"/>
    </source>
</evidence>
<gene>
    <name evidence="9" type="ORF">HK414_10370</name>
</gene>